<evidence type="ECO:0000313" key="3">
    <source>
        <dbReference type="Proteomes" id="UP000219193"/>
    </source>
</evidence>
<keyword evidence="1" id="KW-0472">Membrane</keyword>
<proteinExistence type="predicted"/>
<keyword evidence="1" id="KW-0812">Transmembrane</keyword>
<sequence>MKRKTVLVIIFVLLLFYSLYSVFVLEEVISSGSSIREAESALVAFQRSIWITWILLVSMAVYYKWVKKRNFIFYFTYAFLFVAFSVYGIYVQRLVTAYDIPSSFEDSYTLGVFSALQNILMSGILTGFLQAAVWWFTRRWHRR</sequence>
<feature type="transmembrane region" description="Helical" evidence="1">
    <location>
        <begin position="71"/>
        <end position="90"/>
    </location>
</feature>
<dbReference type="RefSeq" id="WP_097055849.1">
    <property type="nucleotide sequence ID" value="NZ_OCMF01000002.1"/>
</dbReference>
<reference evidence="3" key="1">
    <citation type="submission" date="2017-09" db="EMBL/GenBank/DDBJ databases">
        <authorList>
            <person name="Varghese N."/>
            <person name="Submissions S."/>
        </authorList>
    </citation>
    <scope>NUCLEOTIDE SEQUENCE [LARGE SCALE GENOMIC DNA]</scope>
    <source>
        <strain evidence="3">CGMCC 1.12641</strain>
    </source>
</reference>
<keyword evidence="1" id="KW-1133">Transmembrane helix</keyword>
<feature type="transmembrane region" description="Helical" evidence="1">
    <location>
        <begin position="110"/>
        <end position="136"/>
    </location>
</feature>
<evidence type="ECO:0000256" key="1">
    <source>
        <dbReference type="SAM" id="Phobius"/>
    </source>
</evidence>
<dbReference type="Proteomes" id="UP000219193">
    <property type="component" value="Unassembled WGS sequence"/>
</dbReference>
<feature type="transmembrane region" description="Helical" evidence="1">
    <location>
        <begin position="45"/>
        <end position="64"/>
    </location>
</feature>
<dbReference type="AlphaFoldDB" id="A0A285X3X7"/>
<protein>
    <recommendedName>
        <fullName evidence="4">VanZ-like domain-containing protein</fullName>
    </recommendedName>
</protein>
<gene>
    <name evidence="2" type="ORF">SAMN06296241_1591</name>
</gene>
<keyword evidence="3" id="KW-1185">Reference proteome</keyword>
<organism evidence="2 3">
    <name type="scientific">Salinimicrobium sediminis</name>
    <dbReference type="NCBI Taxonomy" id="1343891"/>
    <lineage>
        <taxon>Bacteria</taxon>
        <taxon>Pseudomonadati</taxon>
        <taxon>Bacteroidota</taxon>
        <taxon>Flavobacteriia</taxon>
        <taxon>Flavobacteriales</taxon>
        <taxon>Flavobacteriaceae</taxon>
        <taxon>Salinimicrobium</taxon>
    </lineage>
</organism>
<accession>A0A285X3X7</accession>
<dbReference type="EMBL" id="OCMF01000002">
    <property type="protein sequence ID" value="SOC80047.1"/>
    <property type="molecule type" value="Genomic_DNA"/>
</dbReference>
<dbReference type="OrthoDB" id="1442506at2"/>
<evidence type="ECO:0000313" key="2">
    <source>
        <dbReference type="EMBL" id="SOC80047.1"/>
    </source>
</evidence>
<name>A0A285X3X7_9FLAO</name>
<evidence type="ECO:0008006" key="4">
    <source>
        <dbReference type="Google" id="ProtNLM"/>
    </source>
</evidence>